<keyword evidence="2" id="KW-1185">Reference proteome</keyword>
<dbReference type="EMBL" id="JAHRHJ020000003">
    <property type="protein sequence ID" value="KAH9320651.1"/>
    <property type="molecule type" value="Genomic_DNA"/>
</dbReference>
<organism evidence="1 2">
    <name type="scientific">Taxus chinensis</name>
    <name type="common">Chinese yew</name>
    <name type="synonym">Taxus wallichiana var. chinensis</name>
    <dbReference type="NCBI Taxonomy" id="29808"/>
    <lineage>
        <taxon>Eukaryota</taxon>
        <taxon>Viridiplantae</taxon>
        <taxon>Streptophyta</taxon>
        <taxon>Embryophyta</taxon>
        <taxon>Tracheophyta</taxon>
        <taxon>Spermatophyta</taxon>
        <taxon>Pinopsida</taxon>
        <taxon>Pinidae</taxon>
        <taxon>Conifers II</taxon>
        <taxon>Cupressales</taxon>
        <taxon>Taxaceae</taxon>
        <taxon>Taxus</taxon>
    </lineage>
</organism>
<protein>
    <recommendedName>
        <fullName evidence="3">Mitogen-activated protein kinase kinase kinase</fullName>
    </recommendedName>
</protein>
<dbReference type="Proteomes" id="UP000824469">
    <property type="component" value="Unassembled WGS sequence"/>
</dbReference>
<evidence type="ECO:0000313" key="2">
    <source>
        <dbReference type="Proteomes" id="UP000824469"/>
    </source>
</evidence>
<accession>A0AA38GCT5</accession>
<evidence type="ECO:0008006" key="3">
    <source>
        <dbReference type="Google" id="ProtNLM"/>
    </source>
</evidence>
<reference evidence="1 2" key="1">
    <citation type="journal article" date="2021" name="Nat. Plants">
        <title>The Taxus genome provides insights into paclitaxel biosynthesis.</title>
        <authorList>
            <person name="Xiong X."/>
            <person name="Gou J."/>
            <person name="Liao Q."/>
            <person name="Li Y."/>
            <person name="Zhou Q."/>
            <person name="Bi G."/>
            <person name="Li C."/>
            <person name="Du R."/>
            <person name="Wang X."/>
            <person name="Sun T."/>
            <person name="Guo L."/>
            <person name="Liang H."/>
            <person name="Lu P."/>
            <person name="Wu Y."/>
            <person name="Zhang Z."/>
            <person name="Ro D.K."/>
            <person name="Shang Y."/>
            <person name="Huang S."/>
            <person name="Yan J."/>
        </authorList>
    </citation>
    <scope>NUCLEOTIDE SEQUENCE [LARGE SCALE GENOMIC DNA]</scope>
    <source>
        <strain evidence="1">Ta-2019</strain>
    </source>
</reference>
<comment type="caution">
    <text evidence="1">The sequence shown here is derived from an EMBL/GenBank/DDBJ whole genome shotgun (WGS) entry which is preliminary data.</text>
</comment>
<feature type="non-terminal residue" evidence="1">
    <location>
        <position position="147"/>
    </location>
</feature>
<name>A0AA38GCT5_TAXCH</name>
<dbReference type="AlphaFoldDB" id="A0AA38GCT5"/>
<sequence>HCSSPGSGYNLGHNSMGGDMVGQPFWQKIRGSPECSPIPSPRMTSGPSSRVLIGVVTPLHPRTVGAAPESPTSWLEEGQHIGHHFPLPPQSISNSRPFVASGSTSSFIFCSSPESWQGRQSSNSWITLEERKTLGRGTFGHVYAGLN</sequence>
<feature type="non-terminal residue" evidence="1">
    <location>
        <position position="1"/>
    </location>
</feature>
<gene>
    <name evidence="1" type="ORF">KI387_015290</name>
</gene>
<proteinExistence type="predicted"/>
<evidence type="ECO:0000313" key="1">
    <source>
        <dbReference type="EMBL" id="KAH9320651.1"/>
    </source>
</evidence>